<dbReference type="AlphaFoldDB" id="A0A1I6EKK1"/>
<dbReference type="RefSeq" id="WP_207545243.1">
    <property type="nucleotide sequence ID" value="NZ_FOYM01000055.1"/>
</dbReference>
<name>A0A1I6EKK1_9FIRM</name>
<dbReference type="Proteomes" id="UP000199584">
    <property type="component" value="Unassembled WGS sequence"/>
</dbReference>
<feature type="non-terminal residue" evidence="2">
    <location>
        <position position="81"/>
    </location>
</feature>
<protein>
    <submittedName>
        <fullName evidence="2">Transposase zinc-binding domain-containing protein</fullName>
    </submittedName>
</protein>
<organism evidence="2 3">
    <name type="scientific">Desulfoscipio geothermicus DSM 3669</name>
    <dbReference type="NCBI Taxonomy" id="1121426"/>
    <lineage>
        <taxon>Bacteria</taxon>
        <taxon>Bacillati</taxon>
        <taxon>Bacillota</taxon>
        <taxon>Clostridia</taxon>
        <taxon>Eubacteriales</taxon>
        <taxon>Desulfallaceae</taxon>
        <taxon>Desulfoscipio</taxon>
    </lineage>
</organism>
<evidence type="ECO:0000259" key="1">
    <source>
        <dbReference type="Pfam" id="PF14319"/>
    </source>
</evidence>
<dbReference type="EMBL" id="FOYM01000055">
    <property type="protein sequence ID" value="SFR18284.1"/>
    <property type="molecule type" value="Genomic_DNA"/>
</dbReference>
<evidence type="ECO:0000313" key="2">
    <source>
        <dbReference type="EMBL" id="SFR18284.1"/>
    </source>
</evidence>
<reference evidence="3" key="1">
    <citation type="submission" date="2016-10" db="EMBL/GenBank/DDBJ databases">
        <authorList>
            <person name="Varghese N."/>
            <person name="Submissions S."/>
        </authorList>
    </citation>
    <scope>NUCLEOTIDE SEQUENCE [LARGE SCALE GENOMIC DNA]</scope>
    <source>
        <strain evidence="3">DSM 3669</strain>
    </source>
</reference>
<gene>
    <name evidence="2" type="ORF">SAMN05660706_1558</name>
</gene>
<keyword evidence="3" id="KW-1185">Reference proteome</keyword>
<sequence length="81" mass="9915">MLTAFSRAEVYTPRSPRKNQYYRCVEAHFEELEGTWEDRYQKEYGYWRPYVLDVIYKYLDCGDLHLGFARVKCDDCNHEYL</sequence>
<accession>A0A1I6EKK1</accession>
<proteinExistence type="predicted"/>
<evidence type="ECO:0000313" key="3">
    <source>
        <dbReference type="Proteomes" id="UP000199584"/>
    </source>
</evidence>
<dbReference type="Pfam" id="PF14319">
    <property type="entry name" value="Zn_Tnp_IS91"/>
    <property type="match status" value="1"/>
</dbReference>
<dbReference type="InterPro" id="IPR026889">
    <property type="entry name" value="Zn_Tnp"/>
</dbReference>
<feature type="domain" description="Transposase zinc-binding" evidence="1">
    <location>
        <begin position="37"/>
        <end position="79"/>
    </location>
</feature>